<evidence type="ECO:0000313" key="3">
    <source>
        <dbReference type="Proteomes" id="UP000197019"/>
    </source>
</evidence>
<dbReference type="InterPro" id="IPR037883">
    <property type="entry name" value="Knr4/Smi1-like_sf"/>
</dbReference>
<evidence type="ECO:0000313" key="2">
    <source>
        <dbReference type="EMBL" id="ASF47746.1"/>
    </source>
</evidence>
<dbReference type="Proteomes" id="UP000197019">
    <property type="component" value="Chromosome"/>
</dbReference>
<organism evidence="2 3">
    <name type="scientific">Methylovulum psychrotolerans</name>
    <dbReference type="NCBI Taxonomy" id="1704499"/>
    <lineage>
        <taxon>Bacteria</taxon>
        <taxon>Pseudomonadati</taxon>
        <taxon>Pseudomonadota</taxon>
        <taxon>Gammaproteobacteria</taxon>
        <taxon>Methylococcales</taxon>
        <taxon>Methylococcaceae</taxon>
        <taxon>Methylovulum</taxon>
    </lineage>
</organism>
<name>A0A1Z4C2I2_9GAMM</name>
<reference evidence="2 3" key="1">
    <citation type="submission" date="2017-06" db="EMBL/GenBank/DDBJ databases">
        <title>Genome Sequencing of the methanotroph Methylovulum psychrotolerants str. HV10-M2 isolated from a high-altitude environment.</title>
        <authorList>
            <person name="Mateos-Rivera A."/>
        </authorList>
    </citation>
    <scope>NUCLEOTIDE SEQUENCE [LARGE SCALE GENOMIC DNA]</scope>
    <source>
        <strain evidence="2 3">HV10_M2</strain>
    </source>
</reference>
<dbReference type="EMBL" id="CP022129">
    <property type="protein sequence ID" value="ASF47746.1"/>
    <property type="molecule type" value="Genomic_DNA"/>
</dbReference>
<dbReference type="AlphaFoldDB" id="A0A1Z4C2I2"/>
<dbReference type="Pfam" id="PF09346">
    <property type="entry name" value="SMI1_KNR4"/>
    <property type="match status" value="1"/>
</dbReference>
<dbReference type="InterPro" id="IPR018958">
    <property type="entry name" value="Knr4/Smi1-like_dom"/>
</dbReference>
<keyword evidence="3" id="KW-1185">Reference proteome</keyword>
<dbReference type="SUPFAM" id="SSF160631">
    <property type="entry name" value="SMI1/KNR4-like"/>
    <property type="match status" value="1"/>
</dbReference>
<dbReference type="KEGG" id="mpsy:CEK71_17665"/>
<gene>
    <name evidence="2" type="ORF">CEK71_17665</name>
</gene>
<evidence type="ECO:0000259" key="1">
    <source>
        <dbReference type="Pfam" id="PF09346"/>
    </source>
</evidence>
<proteinExistence type="predicted"/>
<protein>
    <recommendedName>
        <fullName evidence="1">Knr4/Smi1-like domain-containing protein</fullName>
    </recommendedName>
</protein>
<sequence>MELMPLIARFDAVMSPGLDYPLCPDYPPRPTRQSIGRIETHFGIALPPALIEVALHSRSFGRWFAGLGPDYTRLDHIIRINSYCRRRRRSRAIPKYLIAFNLGFDEDFYCFDARHYNHQTGEYFIRYWSPGMEEGDPYCSVAEYLEVCVKGWETARRGRRG</sequence>
<feature type="domain" description="Knr4/Smi1-like" evidence="1">
    <location>
        <begin position="31"/>
        <end position="140"/>
    </location>
</feature>
<dbReference type="Gene3D" id="3.40.1580.10">
    <property type="entry name" value="SMI1/KNR4-like"/>
    <property type="match status" value="1"/>
</dbReference>
<accession>A0A1Z4C2I2</accession>